<dbReference type="PANTHER" id="PTHR24072">
    <property type="entry name" value="RHO FAMILY GTPASE"/>
    <property type="match status" value="1"/>
</dbReference>
<evidence type="ECO:0000256" key="8">
    <source>
        <dbReference type="ARBA" id="ARBA00023288"/>
    </source>
</evidence>
<dbReference type="InterPro" id="IPR001806">
    <property type="entry name" value="Small_GTPase"/>
</dbReference>
<feature type="compositionally biased region" description="Low complexity" evidence="10">
    <location>
        <begin position="16"/>
        <end position="30"/>
    </location>
</feature>
<evidence type="ECO:0000256" key="5">
    <source>
        <dbReference type="ARBA" id="ARBA00022741"/>
    </source>
</evidence>
<evidence type="ECO:0000313" key="12">
    <source>
        <dbReference type="RefSeq" id="XP_054852353.1"/>
    </source>
</evidence>
<evidence type="ECO:0000256" key="7">
    <source>
        <dbReference type="ARBA" id="ARBA00023136"/>
    </source>
</evidence>
<dbReference type="RefSeq" id="XP_054852353.1">
    <property type="nucleotide sequence ID" value="XM_054996378.1"/>
</dbReference>
<evidence type="ECO:0000256" key="4">
    <source>
        <dbReference type="ARBA" id="ARBA00022481"/>
    </source>
</evidence>
<proteinExistence type="inferred from homology"/>
<dbReference type="InterPro" id="IPR027417">
    <property type="entry name" value="P-loop_NTPase"/>
</dbReference>
<evidence type="ECO:0000256" key="9">
    <source>
        <dbReference type="ARBA" id="ARBA00023289"/>
    </source>
</evidence>
<sequence length="232" mass="25592">MAVANGSVPAPEEEAGPAAAAAAAAAPPAASSEGKKRREELKVVVVGDGGCGKTSLLLVYAKGAFPEEYAPSVFEKYTCSIAVGKKEVILHLYDTAGQEDYDRLRPLSYQNTSVVLVCYDVMNPTSFDNVLIKWSHEVNHFCQGIPIVLVGCKTDLRKDKEQLRKLRSSQQEPITYNQGEEARRQMNADAYLECSAKYRENIEDVFREAANIALNAMKKNKRQKKSRPCALF</sequence>
<keyword evidence="9" id="KW-0636">Prenylation</keyword>
<name>A0AA97K8Y3_EUBMA</name>
<organism evidence="11 12">
    <name type="scientific">Eublepharis macularius</name>
    <name type="common">Leopard gecko</name>
    <name type="synonym">Cyrtodactylus macularius</name>
    <dbReference type="NCBI Taxonomy" id="481883"/>
    <lineage>
        <taxon>Eukaryota</taxon>
        <taxon>Metazoa</taxon>
        <taxon>Chordata</taxon>
        <taxon>Craniata</taxon>
        <taxon>Vertebrata</taxon>
        <taxon>Euteleostomi</taxon>
        <taxon>Lepidosauria</taxon>
        <taxon>Squamata</taxon>
        <taxon>Bifurcata</taxon>
        <taxon>Gekkota</taxon>
        <taxon>Eublepharidae</taxon>
        <taxon>Eublepharinae</taxon>
        <taxon>Eublepharis</taxon>
    </lineage>
</organism>
<dbReference type="GO" id="GO:0005525">
    <property type="term" value="F:GTP binding"/>
    <property type="evidence" value="ECO:0007669"/>
    <property type="project" value="UniProtKB-KW"/>
</dbReference>
<accession>A0AA97K8Y3</accession>
<dbReference type="Pfam" id="PF00071">
    <property type="entry name" value="Ras"/>
    <property type="match status" value="1"/>
</dbReference>
<dbReference type="GO" id="GO:0007264">
    <property type="term" value="P:small GTPase-mediated signal transduction"/>
    <property type="evidence" value="ECO:0007669"/>
    <property type="project" value="InterPro"/>
</dbReference>
<dbReference type="FunFam" id="3.40.50.300:FF:000676">
    <property type="entry name" value="Ras homolog family member F"/>
    <property type="match status" value="1"/>
</dbReference>
<dbReference type="PROSITE" id="PS51420">
    <property type="entry name" value="RHO"/>
    <property type="match status" value="1"/>
</dbReference>
<dbReference type="PROSITE" id="PS51421">
    <property type="entry name" value="RAS"/>
    <property type="match status" value="1"/>
</dbReference>
<dbReference type="InterPro" id="IPR005225">
    <property type="entry name" value="Small_GTP-bd"/>
</dbReference>
<dbReference type="GO" id="GO:0007015">
    <property type="term" value="P:actin filament organization"/>
    <property type="evidence" value="ECO:0007669"/>
    <property type="project" value="UniProtKB-ARBA"/>
</dbReference>
<keyword evidence="6" id="KW-0342">GTP-binding</keyword>
<keyword evidence="5" id="KW-0547">Nucleotide-binding</keyword>
<feature type="region of interest" description="Disordered" evidence="10">
    <location>
        <begin position="1"/>
        <end position="34"/>
    </location>
</feature>
<keyword evidence="7" id="KW-0472">Membrane</keyword>
<evidence type="ECO:0000256" key="1">
    <source>
        <dbReference type="ARBA" id="ARBA00004236"/>
    </source>
</evidence>
<comment type="subcellular location">
    <subcellularLocation>
        <location evidence="1">Cell membrane</location>
    </subcellularLocation>
</comment>
<keyword evidence="11" id="KW-1185">Reference proteome</keyword>
<evidence type="ECO:0000313" key="11">
    <source>
        <dbReference type="Proteomes" id="UP001190640"/>
    </source>
</evidence>
<evidence type="ECO:0000256" key="6">
    <source>
        <dbReference type="ARBA" id="ARBA00023134"/>
    </source>
</evidence>
<dbReference type="SMART" id="SM00175">
    <property type="entry name" value="RAB"/>
    <property type="match status" value="1"/>
</dbReference>
<dbReference type="SMART" id="SM00174">
    <property type="entry name" value="RHO"/>
    <property type="match status" value="1"/>
</dbReference>
<keyword evidence="4" id="KW-0488">Methylation</keyword>
<evidence type="ECO:0000256" key="3">
    <source>
        <dbReference type="ARBA" id="ARBA00022475"/>
    </source>
</evidence>
<dbReference type="GO" id="GO:0003924">
    <property type="term" value="F:GTPase activity"/>
    <property type="evidence" value="ECO:0007669"/>
    <property type="project" value="InterPro"/>
</dbReference>
<dbReference type="Proteomes" id="UP001190640">
    <property type="component" value="Chromosome 13"/>
</dbReference>
<keyword evidence="3" id="KW-1003">Cell membrane</keyword>
<dbReference type="SUPFAM" id="SSF52540">
    <property type="entry name" value="P-loop containing nucleoside triphosphate hydrolases"/>
    <property type="match status" value="1"/>
</dbReference>
<dbReference type="PROSITE" id="PS51419">
    <property type="entry name" value="RAB"/>
    <property type="match status" value="1"/>
</dbReference>
<comment type="similarity">
    <text evidence="2">Belongs to the small GTPase superfamily. Rho family.</text>
</comment>
<dbReference type="KEGG" id="emc:129341264"/>
<evidence type="ECO:0000256" key="10">
    <source>
        <dbReference type="SAM" id="MobiDB-lite"/>
    </source>
</evidence>
<dbReference type="Gene3D" id="3.40.50.300">
    <property type="entry name" value="P-loop containing nucleotide triphosphate hydrolases"/>
    <property type="match status" value="1"/>
</dbReference>
<keyword evidence="8" id="KW-0449">Lipoprotein</keyword>
<evidence type="ECO:0000256" key="2">
    <source>
        <dbReference type="ARBA" id="ARBA00010142"/>
    </source>
</evidence>
<dbReference type="AlphaFoldDB" id="A0AA97K8Y3"/>
<reference evidence="12" key="1">
    <citation type="submission" date="2025-08" db="UniProtKB">
        <authorList>
            <consortium name="RefSeq"/>
        </authorList>
    </citation>
    <scope>IDENTIFICATION</scope>
    <source>
        <tissue evidence="12">Blood</tissue>
    </source>
</reference>
<dbReference type="PRINTS" id="PR00449">
    <property type="entry name" value="RASTRNSFRMNG"/>
</dbReference>
<dbReference type="GeneID" id="129341264"/>
<dbReference type="CTD" id="54509"/>
<dbReference type="InterPro" id="IPR003578">
    <property type="entry name" value="Small_GTPase_Rho"/>
</dbReference>
<dbReference type="NCBIfam" id="TIGR00231">
    <property type="entry name" value="small_GTP"/>
    <property type="match status" value="1"/>
</dbReference>
<gene>
    <name evidence="12" type="primary">RHOF</name>
</gene>
<dbReference type="GO" id="GO:0005886">
    <property type="term" value="C:plasma membrane"/>
    <property type="evidence" value="ECO:0007669"/>
    <property type="project" value="UniProtKB-SubCell"/>
</dbReference>
<dbReference type="SMART" id="SM00176">
    <property type="entry name" value="RAN"/>
    <property type="match status" value="1"/>
</dbReference>
<protein>
    <submittedName>
        <fullName evidence="12">Rho-related GTP-binding protein RhoF isoform X1</fullName>
    </submittedName>
</protein>
<dbReference type="SMART" id="SM00173">
    <property type="entry name" value="RAS"/>
    <property type="match status" value="1"/>
</dbReference>